<dbReference type="PANTHER" id="PTHR11085:SF6">
    <property type="entry name" value="NAD-DEPENDENT PROTEIN DEACETYLASE SIRTUIN-2"/>
    <property type="match status" value="1"/>
</dbReference>
<dbReference type="Proteomes" id="UP000268350">
    <property type="component" value="Unassembled WGS sequence"/>
</dbReference>
<organism evidence="11 12">
    <name type="scientific">Drosophila guanche</name>
    <name type="common">Fruit fly</name>
    <dbReference type="NCBI Taxonomy" id="7266"/>
    <lineage>
        <taxon>Eukaryota</taxon>
        <taxon>Metazoa</taxon>
        <taxon>Ecdysozoa</taxon>
        <taxon>Arthropoda</taxon>
        <taxon>Hexapoda</taxon>
        <taxon>Insecta</taxon>
        <taxon>Pterygota</taxon>
        <taxon>Neoptera</taxon>
        <taxon>Endopterygota</taxon>
        <taxon>Diptera</taxon>
        <taxon>Brachycera</taxon>
        <taxon>Muscomorpha</taxon>
        <taxon>Ephydroidea</taxon>
        <taxon>Drosophilidae</taxon>
        <taxon>Drosophila</taxon>
        <taxon>Sophophora</taxon>
    </lineage>
</organism>
<dbReference type="STRING" id="7266.A0A3B0KNB3"/>
<comment type="catalytic activity">
    <reaction evidence="7">
        <text>N(6)-tetradecanoyl-L-lysyl-[protein] + NAD(+) + H2O = 2''-O-tetradecanoyl-ADP-D-ribose + nicotinamide + L-lysyl-[protein]</text>
        <dbReference type="Rhea" id="RHEA:70567"/>
        <dbReference type="Rhea" id="RHEA-COMP:9752"/>
        <dbReference type="Rhea" id="RHEA-COMP:15437"/>
        <dbReference type="ChEBI" id="CHEBI:15377"/>
        <dbReference type="ChEBI" id="CHEBI:17154"/>
        <dbReference type="ChEBI" id="CHEBI:29969"/>
        <dbReference type="ChEBI" id="CHEBI:57540"/>
        <dbReference type="ChEBI" id="CHEBI:141129"/>
        <dbReference type="ChEBI" id="CHEBI:189674"/>
    </reaction>
    <physiologicalReaction direction="left-to-right" evidence="7">
        <dbReference type="Rhea" id="RHEA:70568"/>
    </physiologicalReaction>
</comment>
<evidence type="ECO:0000256" key="5">
    <source>
        <dbReference type="ARBA" id="ARBA00023027"/>
    </source>
</evidence>
<keyword evidence="5" id="KW-0520">NAD</keyword>
<keyword evidence="9" id="KW-0812">Transmembrane</keyword>
<dbReference type="PANTHER" id="PTHR11085">
    <property type="entry name" value="NAD-DEPENDENT PROTEIN DEACYLASE SIRTUIN-5, MITOCHONDRIAL-RELATED"/>
    <property type="match status" value="1"/>
</dbReference>
<feature type="non-terminal residue" evidence="11">
    <location>
        <position position="207"/>
    </location>
</feature>
<dbReference type="Gene3D" id="3.40.50.1220">
    <property type="entry name" value="TPP-binding domain"/>
    <property type="match status" value="1"/>
</dbReference>
<dbReference type="OrthoDB" id="420264at2759"/>
<dbReference type="InterPro" id="IPR050134">
    <property type="entry name" value="NAD-dep_sirtuin_deacylases"/>
</dbReference>
<dbReference type="GO" id="GO:0046872">
    <property type="term" value="F:metal ion binding"/>
    <property type="evidence" value="ECO:0007669"/>
    <property type="project" value="UniProtKB-KW"/>
</dbReference>
<protein>
    <submittedName>
        <fullName evidence="11">Blast:NAD-dependent protein deacetylase Sirt2</fullName>
    </submittedName>
</protein>
<sequence>AKPTLSRTFYCSFYILSFTLCFCFTRPLPLPSLCIFLYRLLTHPVPHFIVFFVCGVKPLESKVLFYLFKIVHTRNLTTDRTLDRLAGVPKDKLVEAQGSFHTNHCIKCKKEYGIAWMEEEIFADRLPKCTACKKIVKPDIVFLGEDLPEKFHKSLDGDFKECELLTIMGTSLELHPFVALAQYPGPRCVRLLINRDAVSQGLCDGFR</sequence>
<evidence type="ECO:0000313" key="12">
    <source>
        <dbReference type="Proteomes" id="UP000268350"/>
    </source>
</evidence>
<feature type="binding site" evidence="8">
    <location>
        <position position="108"/>
    </location>
    <ligand>
        <name>Zn(2+)</name>
        <dbReference type="ChEBI" id="CHEBI:29105"/>
    </ligand>
</feature>
<dbReference type="InterPro" id="IPR003000">
    <property type="entry name" value="Sirtuin"/>
</dbReference>
<keyword evidence="9" id="KW-0472">Membrane</keyword>
<dbReference type="Pfam" id="PF02146">
    <property type="entry name" value="SIR2"/>
    <property type="match status" value="1"/>
</dbReference>
<dbReference type="InterPro" id="IPR026590">
    <property type="entry name" value="Ssirtuin_cat_dom"/>
</dbReference>
<gene>
    <name evidence="11" type="ORF">DGUA_6G021198</name>
</gene>
<evidence type="ECO:0000259" key="10">
    <source>
        <dbReference type="PROSITE" id="PS50305"/>
    </source>
</evidence>
<dbReference type="GO" id="GO:0005634">
    <property type="term" value="C:nucleus"/>
    <property type="evidence" value="ECO:0007669"/>
    <property type="project" value="TreeGrafter"/>
</dbReference>
<reference evidence="12" key="1">
    <citation type="submission" date="2018-01" db="EMBL/GenBank/DDBJ databases">
        <authorList>
            <person name="Alioto T."/>
            <person name="Alioto T."/>
        </authorList>
    </citation>
    <scope>NUCLEOTIDE SEQUENCE [LARGE SCALE GENOMIC DNA]</scope>
</reference>
<dbReference type="InterPro" id="IPR029035">
    <property type="entry name" value="DHS-like_NAD/FAD-binding_dom"/>
</dbReference>
<feature type="binding site" evidence="8">
    <location>
        <position position="132"/>
    </location>
    <ligand>
        <name>Zn(2+)</name>
        <dbReference type="ChEBI" id="CHEBI:29105"/>
    </ligand>
</feature>
<comment type="caution">
    <text evidence="8">Lacks conserved residue(s) required for the propagation of feature annotation.</text>
</comment>
<comment type="cofactor">
    <cofactor evidence="1">
        <name>Zn(2+)</name>
        <dbReference type="ChEBI" id="CHEBI:29105"/>
    </cofactor>
</comment>
<evidence type="ECO:0000313" key="11">
    <source>
        <dbReference type="EMBL" id="SPP90130.1"/>
    </source>
</evidence>
<name>A0A3B0KNB3_DROGU</name>
<feature type="binding site" evidence="8">
    <location>
        <position position="105"/>
    </location>
    <ligand>
        <name>Zn(2+)</name>
        <dbReference type="ChEBI" id="CHEBI:29105"/>
    </ligand>
</feature>
<dbReference type="Gene3D" id="3.30.1600.10">
    <property type="entry name" value="SIR2/SIRT2 'Small Domain"/>
    <property type="match status" value="1"/>
</dbReference>
<feature type="transmembrane region" description="Helical" evidence="9">
    <location>
        <begin position="48"/>
        <end position="68"/>
    </location>
</feature>
<evidence type="ECO:0000256" key="2">
    <source>
        <dbReference type="ARBA" id="ARBA00022679"/>
    </source>
</evidence>
<proteinExistence type="predicted"/>
<feature type="binding site" evidence="8">
    <location>
        <position position="129"/>
    </location>
    <ligand>
        <name>Zn(2+)</name>
        <dbReference type="ChEBI" id="CHEBI:29105"/>
    </ligand>
</feature>
<dbReference type="PROSITE" id="PS50305">
    <property type="entry name" value="SIRTUIN"/>
    <property type="match status" value="1"/>
</dbReference>
<keyword evidence="9" id="KW-1133">Transmembrane helix</keyword>
<evidence type="ECO:0000256" key="8">
    <source>
        <dbReference type="PROSITE-ProRule" id="PRU00236"/>
    </source>
</evidence>
<comment type="catalytic activity">
    <reaction evidence="6">
        <text>N(6)-hexadecanoyl-L-lysyl-[protein] + NAD(+) + H2O = 2''-O-hexadecanoyl-ADP-D-ribose + nicotinamide + L-lysyl-[protein]</text>
        <dbReference type="Rhea" id="RHEA:70563"/>
        <dbReference type="Rhea" id="RHEA-COMP:9752"/>
        <dbReference type="Rhea" id="RHEA-COMP:14175"/>
        <dbReference type="ChEBI" id="CHEBI:15377"/>
        <dbReference type="ChEBI" id="CHEBI:17154"/>
        <dbReference type="ChEBI" id="CHEBI:29969"/>
        <dbReference type="ChEBI" id="CHEBI:57540"/>
        <dbReference type="ChEBI" id="CHEBI:138936"/>
        <dbReference type="ChEBI" id="CHEBI:189673"/>
    </reaction>
    <physiologicalReaction direction="left-to-right" evidence="6">
        <dbReference type="Rhea" id="RHEA:70564"/>
    </physiologicalReaction>
</comment>
<evidence type="ECO:0000256" key="4">
    <source>
        <dbReference type="ARBA" id="ARBA00022833"/>
    </source>
</evidence>
<evidence type="ECO:0000256" key="7">
    <source>
        <dbReference type="ARBA" id="ARBA00048905"/>
    </source>
</evidence>
<keyword evidence="3 8" id="KW-0479">Metal-binding</keyword>
<feature type="domain" description="Deacetylase sirtuin-type" evidence="10">
    <location>
        <begin position="1"/>
        <end position="207"/>
    </location>
</feature>
<evidence type="ECO:0000256" key="9">
    <source>
        <dbReference type="SAM" id="Phobius"/>
    </source>
</evidence>
<dbReference type="AlphaFoldDB" id="A0A3B0KNB3"/>
<dbReference type="InterPro" id="IPR026591">
    <property type="entry name" value="Sirtuin_cat_small_dom_sf"/>
</dbReference>
<accession>A0A3B0KNB3</accession>
<feature type="non-terminal residue" evidence="11">
    <location>
        <position position="1"/>
    </location>
</feature>
<evidence type="ECO:0000256" key="6">
    <source>
        <dbReference type="ARBA" id="ARBA00048378"/>
    </source>
</evidence>
<evidence type="ECO:0000256" key="3">
    <source>
        <dbReference type="ARBA" id="ARBA00022723"/>
    </source>
</evidence>
<dbReference type="EMBL" id="OUUW01000253">
    <property type="protein sequence ID" value="SPP90130.1"/>
    <property type="molecule type" value="Genomic_DNA"/>
</dbReference>
<feature type="transmembrane region" description="Helical" evidence="9">
    <location>
        <begin position="9"/>
        <end position="28"/>
    </location>
</feature>
<dbReference type="GO" id="GO:0017136">
    <property type="term" value="F:histone deacetylase activity, NAD-dependent"/>
    <property type="evidence" value="ECO:0007669"/>
    <property type="project" value="TreeGrafter"/>
</dbReference>
<dbReference type="SUPFAM" id="SSF52467">
    <property type="entry name" value="DHS-like NAD/FAD-binding domain"/>
    <property type="match status" value="1"/>
</dbReference>
<keyword evidence="4 8" id="KW-0862">Zinc</keyword>
<evidence type="ECO:0000256" key="1">
    <source>
        <dbReference type="ARBA" id="ARBA00001947"/>
    </source>
</evidence>
<keyword evidence="12" id="KW-1185">Reference proteome</keyword>
<keyword evidence="2" id="KW-0808">Transferase</keyword>
<dbReference type="GO" id="GO:0070403">
    <property type="term" value="F:NAD+ binding"/>
    <property type="evidence" value="ECO:0007669"/>
    <property type="project" value="InterPro"/>
</dbReference>